<name>A0A645B1R3_9ZZZZ</name>
<comment type="caution">
    <text evidence="2">The sequence shown here is derived from an EMBL/GenBank/DDBJ whole genome shotgun (WGS) entry which is preliminary data.</text>
</comment>
<dbReference type="EMBL" id="VSSQ01016796">
    <property type="protein sequence ID" value="MPM58501.1"/>
    <property type="molecule type" value="Genomic_DNA"/>
</dbReference>
<organism evidence="2">
    <name type="scientific">bioreactor metagenome</name>
    <dbReference type="NCBI Taxonomy" id="1076179"/>
    <lineage>
        <taxon>unclassified sequences</taxon>
        <taxon>metagenomes</taxon>
        <taxon>ecological metagenomes</taxon>
    </lineage>
</organism>
<feature type="transmembrane region" description="Helical" evidence="1">
    <location>
        <begin position="22"/>
        <end position="43"/>
    </location>
</feature>
<reference evidence="2" key="1">
    <citation type="submission" date="2019-08" db="EMBL/GenBank/DDBJ databases">
        <authorList>
            <person name="Kucharzyk K."/>
            <person name="Murdoch R.W."/>
            <person name="Higgins S."/>
            <person name="Loffler F."/>
        </authorList>
    </citation>
    <scope>NUCLEOTIDE SEQUENCE</scope>
</reference>
<keyword evidence="1" id="KW-0472">Membrane</keyword>
<evidence type="ECO:0000313" key="2">
    <source>
        <dbReference type="EMBL" id="MPM58501.1"/>
    </source>
</evidence>
<keyword evidence="1" id="KW-1133">Transmembrane helix</keyword>
<gene>
    <name evidence="2" type="ORF">SDC9_105332</name>
</gene>
<sequence length="68" mass="7847">MNGEKAVILVELSVQQCLQLEFLIAVGKLFYLLVDLLFLFRIIRLFAVQINQFSHFIKVIDQLLPGII</sequence>
<accession>A0A645B1R3</accession>
<proteinExistence type="predicted"/>
<keyword evidence="1" id="KW-0812">Transmembrane</keyword>
<dbReference type="AlphaFoldDB" id="A0A645B1R3"/>
<evidence type="ECO:0000256" key="1">
    <source>
        <dbReference type="SAM" id="Phobius"/>
    </source>
</evidence>
<protein>
    <submittedName>
        <fullName evidence="2">Uncharacterized protein</fullName>
    </submittedName>
</protein>